<name>A0A7R9EID8_9NEOP</name>
<accession>A0A7R9EID8</accession>
<evidence type="ECO:0000256" key="1">
    <source>
        <dbReference type="SAM" id="MobiDB-lite"/>
    </source>
</evidence>
<dbReference type="EMBL" id="OB797819">
    <property type="protein sequence ID" value="CAD7434577.1"/>
    <property type="molecule type" value="Genomic_DNA"/>
</dbReference>
<sequence length="218" mass="23409">MNAHLRGGRVENHLGKTTPSSLDRDSSLDLPILSSQAQHGKRVSQIRHRGGYANTVQLTGTWNPDLPVIGSLVSCEIDDLDHAATEPSLASSRKGGCRNSPPWRVLERVGVVVTAVLGAVDELIPDKSRMLTGRANSTLPELIPDKSRMLTGRANSTLPVDTVAGGLMRLLALVLDNATEDVKDPKEELGSRVQDVIRGWHNPCQQLTVLGQYGSIGG</sequence>
<gene>
    <name evidence="2" type="ORF">TMSB3V08_LOCUS11227</name>
</gene>
<protein>
    <submittedName>
        <fullName evidence="2">Uncharacterized protein</fullName>
    </submittedName>
</protein>
<dbReference type="AlphaFoldDB" id="A0A7R9EID8"/>
<proteinExistence type="predicted"/>
<evidence type="ECO:0000313" key="2">
    <source>
        <dbReference type="EMBL" id="CAD7434577.1"/>
    </source>
</evidence>
<organism evidence="2">
    <name type="scientific">Timema monikensis</name>
    <dbReference type="NCBI Taxonomy" id="170555"/>
    <lineage>
        <taxon>Eukaryota</taxon>
        <taxon>Metazoa</taxon>
        <taxon>Ecdysozoa</taxon>
        <taxon>Arthropoda</taxon>
        <taxon>Hexapoda</taxon>
        <taxon>Insecta</taxon>
        <taxon>Pterygota</taxon>
        <taxon>Neoptera</taxon>
        <taxon>Polyneoptera</taxon>
        <taxon>Phasmatodea</taxon>
        <taxon>Timematodea</taxon>
        <taxon>Timematoidea</taxon>
        <taxon>Timematidae</taxon>
        <taxon>Timema</taxon>
    </lineage>
</organism>
<feature type="region of interest" description="Disordered" evidence="1">
    <location>
        <begin position="1"/>
        <end position="27"/>
    </location>
</feature>
<reference evidence="2" key="1">
    <citation type="submission" date="2020-11" db="EMBL/GenBank/DDBJ databases">
        <authorList>
            <person name="Tran Van P."/>
        </authorList>
    </citation>
    <scope>NUCLEOTIDE SEQUENCE</scope>
</reference>